<dbReference type="SUPFAM" id="SSF50630">
    <property type="entry name" value="Acid proteases"/>
    <property type="match status" value="1"/>
</dbReference>
<dbReference type="Proteomes" id="UP000046395">
    <property type="component" value="Unassembled WGS sequence"/>
</dbReference>
<evidence type="ECO:0000313" key="11">
    <source>
        <dbReference type="Proteomes" id="UP000046395"/>
    </source>
</evidence>
<dbReference type="InterPro" id="IPR050951">
    <property type="entry name" value="Retrovirus_Pol_polyprotein"/>
</dbReference>
<dbReference type="EC" id="2.7.7.49" evidence="1"/>
<dbReference type="InterPro" id="IPR036397">
    <property type="entry name" value="RNaseH_sf"/>
</dbReference>
<dbReference type="Gene3D" id="3.30.70.270">
    <property type="match status" value="2"/>
</dbReference>
<evidence type="ECO:0000259" key="10">
    <source>
        <dbReference type="PROSITE" id="PS50994"/>
    </source>
</evidence>
<dbReference type="Pfam" id="PF17917">
    <property type="entry name" value="RT_RNaseH"/>
    <property type="match status" value="1"/>
</dbReference>
<dbReference type="GO" id="GO:0015074">
    <property type="term" value="P:DNA integration"/>
    <property type="evidence" value="ECO:0007669"/>
    <property type="project" value="InterPro"/>
</dbReference>
<dbReference type="FunFam" id="3.10.20.370:FF:000001">
    <property type="entry name" value="Retrovirus-related Pol polyprotein from transposon 17.6-like protein"/>
    <property type="match status" value="1"/>
</dbReference>
<dbReference type="Pfam" id="PF13650">
    <property type="entry name" value="Asp_protease_2"/>
    <property type="match status" value="1"/>
</dbReference>
<keyword evidence="7" id="KW-0695">RNA-directed DNA polymerase</keyword>
<dbReference type="GO" id="GO:0003676">
    <property type="term" value="F:nucleic acid binding"/>
    <property type="evidence" value="ECO:0007669"/>
    <property type="project" value="InterPro"/>
</dbReference>
<dbReference type="InterPro" id="IPR043128">
    <property type="entry name" value="Rev_trsase/Diguanyl_cyclase"/>
</dbReference>
<dbReference type="FunFam" id="3.30.70.270:FF:000026">
    <property type="entry name" value="Transposon Ty3-G Gag-Pol polyprotein"/>
    <property type="match status" value="1"/>
</dbReference>
<dbReference type="InterPro" id="IPR043502">
    <property type="entry name" value="DNA/RNA_pol_sf"/>
</dbReference>
<feature type="region of interest" description="Disordered" evidence="8">
    <location>
        <begin position="1241"/>
        <end position="1332"/>
    </location>
</feature>
<dbReference type="WBParaSite" id="TMUE_2000008324.1">
    <property type="protein sequence ID" value="TMUE_2000008324.1"/>
    <property type="gene ID" value="WBGene00300220"/>
</dbReference>
<reference evidence="12" key="1">
    <citation type="submission" date="2019-12" db="UniProtKB">
        <authorList>
            <consortium name="WormBaseParasite"/>
        </authorList>
    </citation>
    <scope>IDENTIFICATION</scope>
</reference>
<dbReference type="SUPFAM" id="SSF56672">
    <property type="entry name" value="DNA/RNA polymerases"/>
    <property type="match status" value="1"/>
</dbReference>
<sequence length="1332" mass="150989">MRSRSTAETMVGASQFETFVPEKGASWGLYIERLNFHFEAHGIMDDAKKRALLLSVCGPSTYALIRSVISPKLPNELSYEEITVAMKQYFNPAPSEIVERFRFYKRDQRPNESIADFVAELRRLSEHCNFGNGLDTALRDRLVCGISDESLQRRLLADQVATFDVALREALATETARLQALEIRTGSSQDDVKQVCTTTRKQMPNDNRTCSGQRSLKVDKCYRCGGGHDAQVCRFINQSCRYCQKMGHIERVCRKKIRQRKLDQRKTRHCRRKTPDRVQSHALTEQHEALRSRRSPDPYVLNTLTALAKNPIVAKVLINGKPLTMEVDSGSACSLINERVFYKLKLQNVKQTYCTKILRTWSKQQLNVKGQVEVEVQFNSRKCRLPLLIVDGLGASLLGRDWFEALGISVLGIHQVSGRRFDSVLLRYAAVFDDDTNAYSGPPVSIELEKNATPKFLKCRPVPFAIRSKLNDALENLVKQGILKPVRYSKWATPIVPVLKRNGELRICGDYRSTVNLATKKDSYPLPTVTELLATLAGGVVFSKLDLSQAYQQLKVDEQTAELLTLNTPKGLLQMTRLPFGIDVAPSIFQRFMDTCLAGLDGVKAYLDDVLIMGRSEAEHWERVKAVLERLDKAGVRLKRDKCFFGVDEVEYLGFRIDKQGLHPTAEKVEAIQKAPSPRSKTELQAFLGLLNFYSSFIPGKAHVLEPLHRLLDTKTAFTWKKTHEQAFKRAKELLQSSSVLIHYDPKMKLTVTCDASPYGVGAVLSQTQSEGKEAPVAYASRTLSKTERNYAQIDKEALAIIYAVKKFHQYLYGRFFTIITDHKPLLGLLHPHKALPQVMSPRMLRWSLMLAAYDYELLYRPGARLANADGLSRLPMPSADKEIPPPGDILLLETDVETPVDARTIERLTRHDRILARVLHWALCGWPVAKQPEEFRSFIQRKSEISVHRNCLLWGSRVIIPEKARSRVLRLLHEAHPGIVRMKALARSYVWWPRLEDDIEHMVKECSACQEAQCAPNRAPVNPWERTEKPWSRLHLDFAGPFQGQVFLIVVDSYSKWLDVSPVRTTSAKAVIDKLASLFATHGLPDVIVTDNGTAFTAAEFKEFAKANTIRHVTVAPYHPSSNGQAERMVQTVKQSLRKIIHGSWTLRLARFLLNQHLTPHTATGISPAEVLMSRRPRSLLDNLHPDSVWTRRCRQDEVERNIINAEGTRRFAVGDPVYMRNYKDGQKWIPAFITGITGPRSYTLSTSEGEPERRHIDQVRSRTLSTHDDAPNKEVDDTETQNGGAQRNKDNRPAETLTSSTSAKLFIPTSVSGERPKRQRTKPRYLNDYV</sequence>
<evidence type="ECO:0000256" key="2">
    <source>
        <dbReference type="ARBA" id="ARBA00022679"/>
    </source>
</evidence>
<dbReference type="SMART" id="SM00343">
    <property type="entry name" value="ZnF_C2HC"/>
    <property type="match status" value="2"/>
</dbReference>
<dbReference type="PANTHER" id="PTHR37984:SF12">
    <property type="entry name" value="RIBONUCLEASE H"/>
    <property type="match status" value="1"/>
</dbReference>
<dbReference type="PANTHER" id="PTHR37984">
    <property type="entry name" value="PROTEIN CBG26694"/>
    <property type="match status" value="1"/>
</dbReference>
<dbReference type="InterPro" id="IPR001878">
    <property type="entry name" value="Znf_CCHC"/>
</dbReference>
<evidence type="ECO:0000256" key="3">
    <source>
        <dbReference type="ARBA" id="ARBA00022695"/>
    </source>
</evidence>
<feature type="region of interest" description="Disordered" evidence="8">
    <location>
        <begin position="264"/>
        <end position="287"/>
    </location>
</feature>
<dbReference type="Gene3D" id="2.40.70.10">
    <property type="entry name" value="Acid Proteases"/>
    <property type="match status" value="1"/>
</dbReference>
<dbReference type="GO" id="GO:0003964">
    <property type="term" value="F:RNA-directed DNA polymerase activity"/>
    <property type="evidence" value="ECO:0007669"/>
    <property type="project" value="UniProtKB-KW"/>
</dbReference>
<dbReference type="Gene3D" id="3.30.420.10">
    <property type="entry name" value="Ribonuclease H-like superfamily/Ribonuclease H"/>
    <property type="match status" value="1"/>
</dbReference>
<accession>A0A5S6QMD6</accession>
<dbReference type="Gene3D" id="1.10.340.70">
    <property type="match status" value="1"/>
</dbReference>
<dbReference type="FunFam" id="1.10.340.70:FF:000003">
    <property type="entry name" value="Protein CBG25708"/>
    <property type="match status" value="1"/>
</dbReference>
<dbReference type="InterPro" id="IPR041373">
    <property type="entry name" value="RT_RNaseH"/>
</dbReference>
<dbReference type="STRING" id="70415.A0A5S6QMD6"/>
<organism evidence="11 12">
    <name type="scientific">Trichuris muris</name>
    <name type="common">Mouse whipworm</name>
    <dbReference type="NCBI Taxonomy" id="70415"/>
    <lineage>
        <taxon>Eukaryota</taxon>
        <taxon>Metazoa</taxon>
        <taxon>Ecdysozoa</taxon>
        <taxon>Nematoda</taxon>
        <taxon>Enoplea</taxon>
        <taxon>Dorylaimia</taxon>
        <taxon>Trichinellida</taxon>
        <taxon>Trichuridae</taxon>
        <taxon>Trichuris</taxon>
    </lineage>
</organism>
<dbReference type="Gene3D" id="3.10.10.10">
    <property type="entry name" value="HIV Type 1 Reverse Transcriptase, subunit A, domain 1"/>
    <property type="match status" value="1"/>
</dbReference>
<dbReference type="SUPFAM" id="SSF53098">
    <property type="entry name" value="Ribonuclease H-like"/>
    <property type="match status" value="1"/>
</dbReference>
<proteinExistence type="predicted"/>
<feature type="compositionally biased region" description="Basic and acidic residues" evidence="8">
    <location>
        <begin position="1252"/>
        <end position="1277"/>
    </location>
</feature>
<dbReference type="InterPro" id="IPR000477">
    <property type="entry name" value="RT_dom"/>
</dbReference>
<dbReference type="Pfam" id="PF17921">
    <property type="entry name" value="Integrase_H2C2"/>
    <property type="match status" value="1"/>
</dbReference>
<dbReference type="PROSITE" id="PS50994">
    <property type="entry name" value="INTEGRASE"/>
    <property type="match status" value="1"/>
</dbReference>
<dbReference type="InterPro" id="IPR001584">
    <property type="entry name" value="Integrase_cat-core"/>
</dbReference>
<evidence type="ECO:0000256" key="5">
    <source>
        <dbReference type="ARBA" id="ARBA00022759"/>
    </source>
</evidence>
<name>A0A5S6QMD6_TRIMR</name>
<evidence type="ECO:0000259" key="9">
    <source>
        <dbReference type="PROSITE" id="PS50878"/>
    </source>
</evidence>
<dbReference type="InterPro" id="IPR021109">
    <property type="entry name" value="Peptidase_aspartic_dom_sf"/>
</dbReference>
<dbReference type="Gene3D" id="4.10.60.10">
    <property type="entry name" value="Zinc finger, CCHC-type"/>
    <property type="match status" value="1"/>
</dbReference>
<dbReference type="GO" id="GO:0042575">
    <property type="term" value="C:DNA polymerase complex"/>
    <property type="evidence" value="ECO:0007669"/>
    <property type="project" value="UniProtKB-ARBA"/>
</dbReference>
<keyword evidence="2" id="KW-0808">Transferase</keyword>
<feature type="domain" description="Integrase catalytic" evidence="10">
    <location>
        <begin position="1027"/>
        <end position="1177"/>
    </location>
</feature>
<keyword evidence="6" id="KW-0378">Hydrolase</keyword>
<keyword evidence="4" id="KW-0540">Nuclease</keyword>
<dbReference type="GO" id="GO:0008270">
    <property type="term" value="F:zinc ion binding"/>
    <property type="evidence" value="ECO:0007669"/>
    <property type="project" value="InterPro"/>
</dbReference>
<dbReference type="PROSITE" id="PS50878">
    <property type="entry name" value="RT_POL"/>
    <property type="match status" value="1"/>
</dbReference>
<dbReference type="FunFam" id="3.30.420.10:FF:000063">
    <property type="entry name" value="Retrovirus-related Pol polyprotein from transposon 297-like Protein"/>
    <property type="match status" value="1"/>
</dbReference>
<evidence type="ECO:0000256" key="4">
    <source>
        <dbReference type="ARBA" id="ARBA00022722"/>
    </source>
</evidence>
<dbReference type="Pfam" id="PF00078">
    <property type="entry name" value="RVT_1"/>
    <property type="match status" value="1"/>
</dbReference>
<feature type="domain" description="Reverse transcriptase" evidence="9">
    <location>
        <begin position="479"/>
        <end position="657"/>
    </location>
</feature>
<evidence type="ECO:0000256" key="1">
    <source>
        <dbReference type="ARBA" id="ARBA00012493"/>
    </source>
</evidence>
<evidence type="ECO:0000313" key="12">
    <source>
        <dbReference type="WBParaSite" id="TMUE_2000008324.1"/>
    </source>
</evidence>
<keyword evidence="11" id="KW-1185">Reference proteome</keyword>
<dbReference type="InterPro" id="IPR012337">
    <property type="entry name" value="RNaseH-like_sf"/>
</dbReference>
<keyword evidence="5" id="KW-0255">Endonuclease</keyword>
<dbReference type="GO" id="GO:0004519">
    <property type="term" value="F:endonuclease activity"/>
    <property type="evidence" value="ECO:0007669"/>
    <property type="project" value="UniProtKB-KW"/>
</dbReference>
<evidence type="ECO:0000256" key="7">
    <source>
        <dbReference type="ARBA" id="ARBA00022918"/>
    </source>
</evidence>
<evidence type="ECO:0000256" key="6">
    <source>
        <dbReference type="ARBA" id="ARBA00022801"/>
    </source>
</evidence>
<dbReference type="CDD" id="cd09274">
    <property type="entry name" value="RNase_HI_RT_Ty3"/>
    <property type="match status" value="1"/>
</dbReference>
<evidence type="ECO:0000256" key="8">
    <source>
        <dbReference type="SAM" id="MobiDB-lite"/>
    </source>
</evidence>
<dbReference type="CDD" id="cd01647">
    <property type="entry name" value="RT_LTR"/>
    <property type="match status" value="1"/>
</dbReference>
<feature type="compositionally biased region" description="Basic and acidic residues" evidence="8">
    <location>
        <begin position="273"/>
        <end position="287"/>
    </location>
</feature>
<dbReference type="InterPro" id="IPR041588">
    <property type="entry name" value="Integrase_H2C2"/>
</dbReference>
<keyword evidence="3" id="KW-0548">Nucleotidyltransferase</keyword>
<protein>
    <recommendedName>
        <fullName evidence="1">RNA-directed DNA polymerase</fullName>
        <ecNumber evidence="1">2.7.7.49</ecNumber>
    </recommendedName>
</protein>
<dbReference type="Pfam" id="PF00665">
    <property type="entry name" value="rve"/>
    <property type="match status" value="1"/>
</dbReference>